<feature type="transmembrane region" description="Helical" evidence="5">
    <location>
        <begin position="410"/>
        <end position="429"/>
    </location>
</feature>
<dbReference type="Pfam" id="PF03151">
    <property type="entry name" value="TPT"/>
    <property type="match status" value="1"/>
</dbReference>
<evidence type="ECO:0000313" key="7">
    <source>
        <dbReference type="EMBL" id="CAE8618110.1"/>
    </source>
</evidence>
<feature type="transmembrane region" description="Helical" evidence="5">
    <location>
        <begin position="269"/>
        <end position="288"/>
    </location>
</feature>
<comment type="subcellular location">
    <subcellularLocation>
        <location evidence="1">Membrane</location>
        <topology evidence="1">Multi-pass membrane protein</topology>
    </subcellularLocation>
</comment>
<evidence type="ECO:0000256" key="3">
    <source>
        <dbReference type="ARBA" id="ARBA00022989"/>
    </source>
</evidence>
<feature type="transmembrane region" description="Helical" evidence="5">
    <location>
        <begin position="195"/>
        <end position="215"/>
    </location>
</feature>
<organism evidence="7 8">
    <name type="scientific">Polarella glacialis</name>
    <name type="common">Dinoflagellate</name>
    <dbReference type="NCBI Taxonomy" id="89957"/>
    <lineage>
        <taxon>Eukaryota</taxon>
        <taxon>Sar</taxon>
        <taxon>Alveolata</taxon>
        <taxon>Dinophyceae</taxon>
        <taxon>Suessiales</taxon>
        <taxon>Suessiaceae</taxon>
        <taxon>Polarella</taxon>
    </lineage>
</organism>
<dbReference type="EMBL" id="CAJNNV010026408">
    <property type="protein sequence ID" value="CAE8618110.1"/>
    <property type="molecule type" value="Genomic_DNA"/>
</dbReference>
<dbReference type="OrthoDB" id="6418713at2759"/>
<keyword evidence="4 5" id="KW-0472">Membrane</keyword>
<evidence type="ECO:0000256" key="1">
    <source>
        <dbReference type="ARBA" id="ARBA00004141"/>
    </source>
</evidence>
<feature type="domain" description="Sugar phosphate transporter" evidence="6">
    <location>
        <begin position="126"/>
        <end position="422"/>
    </location>
</feature>
<evidence type="ECO:0000256" key="2">
    <source>
        <dbReference type="ARBA" id="ARBA00022692"/>
    </source>
</evidence>
<dbReference type="GO" id="GO:0016020">
    <property type="term" value="C:membrane"/>
    <property type="evidence" value="ECO:0007669"/>
    <property type="project" value="UniProtKB-SubCell"/>
</dbReference>
<comment type="caution">
    <text evidence="7">The sequence shown here is derived from an EMBL/GenBank/DDBJ whole genome shotgun (WGS) entry which is preliminary data.</text>
</comment>
<sequence>MAQILPMHSLELEPQRRRARVLLPAALLAAGAVLAAEQLGLAFQAPPSAKLQLRGQQRVLGQQQLQASTFAGLDARALSAPAARGTVEGSSYEASLPLVLAATALAAAATSEAAVEKESSLFDKIKLPIFVGCWYFFNVQYNIQNKMLMNAFSATWAISFIQLASGIPIAMLMWASGLLQVPSVTRADIIKLTPVGAAFAAGQVATVASLGAVAVSFTHVVKALEPAINAVASGLILGQVFHPMVYASLLPVFAGVALASSSELSFTPFGFATAMASNFCFVTRNVLATKFGSTGDMGEDKVTRKTNQLSVLTIVATAVLFPLALLLPGGLMSVPAAWSASIAKGVPASKLVTMLATSGFYFFMYQLSSFWVLSCVPPITHSVLNTLKRVVIIVVSIVVFRTPVTKMGLIGTLTAIGGVLLYTLTKAHYSKKEKEQSK</sequence>
<dbReference type="SUPFAM" id="SSF103481">
    <property type="entry name" value="Multidrug resistance efflux transporter EmrE"/>
    <property type="match status" value="1"/>
</dbReference>
<evidence type="ECO:0000259" key="6">
    <source>
        <dbReference type="Pfam" id="PF03151"/>
    </source>
</evidence>
<dbReference type="InterPro" id="IPR004853">
    <property type="entry name" value="Sugar_P_trans_dom"/>
</dbReference>
<feature type="transmembrane region" description="Helical" evidence="5">
    <location>
        <begin position="351"/>
        <end position="374"/>
    </location>
</feature>
<dbReference type="InterPro" id="IPR037185">
    <property type="entry name" value="EmrE-like"/>
</dbReference>
<name>A0A813FZ83_POLGL</name>
<feature type="transmembrane region" description="Helical" evidence="5">
    <location>
        <begin position="155"/>
        <end position="175"/>
    </location>
</feature>
<dbReference type="InterPro" id="IPR050186">
    <property type="entry name" value="TPT_transporter"/>
</dbReference>
<feature type="transmembrane region" description="Helical" evidence="5">
    <location>
        <begin position="125"/>
        <end position="143"/>
    </location>
</feature>
<keyword evidence="8" id="KW-1185">Reference proteome</keyword>
<dbReference type="Proteomes" id="UP000654075">
    <property type="component" value="Unassembled WGS sequence"/>
</dbReference>
<keyword evidence="2 5" id="KW-0812">Transmembrane</keyword>
<reference evidence="7" key="1">
    <citation type="submission" date="2021-02" db="EMBL/GenBank/DDBJ databases">
        <authorList>
            <person name="Dougan E. K."/>
            <person name="Rhodes N."/>
            <person name="Thang M."/>
            <person name="Chan C."/>
        </authorList>
    </citation>
    <scope>NUCLEOTIDE SEQUENCE</scope>
</reference>
<proteinExistence type="predicted"/>
<protein>
    <recommendedName>
        <fullName evidence="6">Sugar phosphate transporter domain-containing protein</fullName>
    </recommendedName>
</protein>
<accession>A0A813FZ83</accession>
<evidence type="ECO:0000313" key="8">
    <source>
        <dbReference type="Proteomes" id="UP000654075"/>
    </source>
</evidence>
<evidence type="ECO:0000256" key="4">
    <source>
        <dbReference type="ARBA" id="ARBA00023136"/>
    </source>
</evidence>
<feature type="transmembrane region" description="Helical" evidence="5">
    <location>
        <begin position="386"/>
        <end position="404"/>
    </location>
</feature>
<gene>
    <name evidence="7" type="ORF">PGLA1383_LOCUS35761</name>
</gene>
<dbReference type="PANTHER" id="PTHR11132">
    <property type="entry name" value="SOLUTE CARRIER FAMILY 35"/>
    <property type="match status" value="1"/>
</dbReference>
<dbReference type="AlphaFoldDB" id="A0A813FZ83"/>
<keyword evidence="3 5" id="KW-1133">Transmembrane helix</keyword>
<evidence type="ECO:0000256" key="5">
    <source>
        <dbReference type="SAM" id="Phobius"/>
    </source>
</evidence>
<feature type="transmembrane region" description="Helical" evidence="5">
    <location>
        <begin position="309"/>
        <end position="331"/>
    </location>
</feature>
<feature type="transmembrane region" description="Helical" evidence="5">
    <location>
        <begin position="227"/>
        <end position="249"/>
    </location>
</feature>